<name>A0A1Q5Q2I5_9ACTO</name>
<organism evidence="3 4">
    <name type="scientific">Bowdeniella nasicola</name>
    <dbReference type="NCBI Taxonomy" id="208480"/>
    <lineage>
        <taxon>Bacteria</taxon>
        <taxon>Bacillati</taxon>
        <taxon>Actinomycetota</taxon>
        <taxon>Actinomycetes</taxon>
        <taxon>Actinomycetales</taxon>
        <taxon>Actinomycetaceae</taxon>
        <taxon>Bowdeniella</taxon>
    </lineage>
</organism>
<feature type="transmembrane region" description="Helical" evidence="2">
    <location>
        <begin position="64"/>
        <end position="82"/>
    </location>
</feature>
<evidence type="ECO:0000256" key="2">
    <source>
        <dbReference type="SAM" id="Phobius"/>
    </source>
</evidence>
<accession>A0A1Q5Q2I5</accession>
<keyword evidence="4" id="KW-1185">Reference proteome</keyword>
<evidence type="ECO:0000313" key="3">
    <source>
        <dbReference type="EMBL" id="OKL54006.1"/>
    </source>
</evidence>
<proteinExistence type="predicted"/>
<protein>
    <recommendedName>
        <fullName evidence="5">DUF3040 domain-containing protein</fullName>
    </recommendedName>
</protein>
<feature type="region of interest" description="Disordered" evidence="1">
    <location>
        <begin position="88"/>
        <end position="126"/>
    </location>
</feature>
<dbReference type="AlphaFoldDB" id="A0A1Q5Q2I5"/>
<gene>
    <name evidence="3" type="ORF">BSZ39_06530</name>
</gene>
<dbReference type="InterPro" id="IPR021401">
    <property type="entry name" value="DUF3040"/>
</dbReference>
<dbReference type="OrthoDB" id="5244024at2"/>
<dbReference type="Pfam" id="PF11239">
    <property type="entry name" value="DUF3040"/>
    <property type="match status" value="1"/>
</dbReference>
<dbReference type="Proteomes" id="UP000185628">
    <property type="component" value="Unassembled WGS sequence"/>
</dbReference>
<feature type="compositionally biased region" description="Basic and acidic residues" evidence="1">
    <location>
        <begin position="113"/>
        <end position="126"/>
    </location>
</feature>
<feature type="transmembrane region" description="Helical" evidence="2">
    <location>
        <begin position="41"/>
        <end position="58"/>
    </location>
</feature>
<evidence type="ECO:0000256" key="1">
    <source>
        <dbReference type="SAM" id="MobiDB-lite"/>
    </source>
</evidence>
<evidence type="ECO:0000313" key="4">
    <source>
        <dbReference type="Proteomes" id="UP000185628"/>
    </source>
</evidence>
<keyword evidence="2" id="KW-1133">Transmembrane helix</keyword>
<keyword evidence="2" id="KW-0812">Transmembrane</keyword>
<dbReference type="EMBL" id="MQVR01000031">
    <property type="protein sequence ID" value="OKL54006.1"/>
    <property type="molecule type" value="Genomic_DNA"/>
</dbReference>
<comment type="caution">
    <text evidence="3">The sequence shown here is derived from an EMBL/GenBank/DDBJ whole genome shotgun (WGS) entry which is preliminary data.</text>
</comment>
<sequence>MALSEYEQRVLKEMEAQLRANDPKLAQQMGSARGVLDVRRISLGILAFMIGLGGLIGGVATSQIWLGVLGFIVMLGGVLYGMSSGNRGRTIKGVAKPKPKAPTSGSSSFMDKQAQRWDNRKDQSGR</sequence>
<reference evidence="4" key="1">
    <citation type="submission" date="2016-12" db="EMBL/GenBank/DDBJ databases">
        <authorList>
            <person name="Meng X."/>
        </authorList>
    </citation>
    <scope>NUCLEOTIDE SEQUENCE [LARGE SCALE GENOMIC DNA]</scope>
    <source>
        <strain evidence="4">DSM 19116</strain>
    </source>
</reference>
<dbReference type="RefSeq" id="WP_073716571.1">
    <property type="nucleotide sequence ID" value="NZ_MQVR01000031.1"/>
</dbReference>
<keyword evidence="2" id="KW-0472">Membrane</keyword>
<evidence type="ECO:0008006" key="5">
    <source>
        <dbReference type="Google" id="ProtNLM"/>
    </source>
</evidence>